<feature type="signal peptide" evidence="2">
    <location>
        <begin position="1"/>
        <end position="21"/>
    </location>
</feature>
<protein>
    <recommendedName>
        <fullName evidence="5">DUF4398 domain-containing protein</fullName>
    </recommendedName>
</protein>
<comment type="caution">
    <text evidence="3">The sequence shown here is derived from an EMBL/GenBank/DDBJ whole genome shotgun (WGS) entry which is preliminary data.</text>
</comment>
<dbReference type="AlphaFoldDB" id="A0A1W0D4V5"/>
<keyword evidence="1" id="KW-0175">Coiled coil</keyword>
<keyword evidence="2" id="KW-0732">Signal</keyword>
<evidence type="ECO:0000256" key="2">
    <source>
        <dbReference type="SAM" id="SignalP"/>
    </source>
</evidence>
<reference evidence="3 4" key="1">
    <citation type="submission" date="2017-02" db="EMBL/GenBank/DDBJ databases">
        <title>Chromobacterium haemolyticum H5244.</title>
        <authorList>
            <person name="Gulvik C.A."/>
        </authorList>
    </citation>
    <scope>NUCLEOTIDE SEQUENCE [LARGE SCALE GENOMIC DNA]</scope>
    <source>
        <strain evidence="3 4">H5244</strain>
    </source>
</reference>
<dbReference type="RefSeq" id="WP_052370440.1">
    <property type="nucleotide sequence ID" value="NZ_CP061849.1"/>
</dbReference>
<dbReference type="Proteomes" id="UP000192721">
    <property type="component" value="Unassembled WGS sequence"/>
</dbReference>
<gene>
    <name evidence="3" type="ORF">B0T45_06985</name>
</gene>
<feature type="coiled-coil region" evidence="1">
    <location>
        <begin position="42"/>
        <end position="83"/>
    </location>
</feature>
<evidence type="ECO:0000313" key="4">
    <source>
        <dbReference type="Proteomes" id="UP000192721"/>
    </source>
</evidence>
<name>A0A1W0D4V5_9NEIS</name>
<evidence type="ECO:0000313" key="3">
    <source>
        <dbReference type="EMBL" id="OQS41973.1"/>
    </source>
</evidence>
<proteinExistence type="predicted"/>
<evidence type="ECO:0000256" key="1">
    <source>
        <dbReference type="SAM" id="Coils"/>
    </source>
</evidence>
<feature type="chain" id="PRO_5010700549" description="DUF4398 domain-containing protein" evidence="2">
    <location>
        <begin position="22"/>
        <end position="109"/>
    </location>
</feature>
<evidence type="ECO:0008006" key="5">
    <source>
        <dbReference type="Google" id="ProtNLM"/>
    </source>
</evidence>
<sequence>MKVNGIVAVLAALALPALVLAQTADEQLLAAQMYYQQVRGTQQKADARLAQAESDKVKAEQRLAEAQAGLSGANAELEAAKSAQAAAAQISEAATKALNEAWQRKDGGQ</sequence>
<organism evidence="3 4">
    <name type="scientific">Chromobacterium haemolyticum</name>
    <dbReference type="NCBI Taxonomy" id="394935"/>
    <lineage>
        <taxon>Bacteria</taxon>
        <taxon>Pseudomonadati</taxon>
        <taxon>Pseudomonadota</taxon>
        <taxon>Betaproteobacteria</taxon>
        <taxon>Neisseriales</taxon>
        <taxon>Chromobacteriaceae</taxon>
        <taxon>Chromobacterium</taxon>
    </lineage>
</organism>
<dbReference type="EMBL" id="MUKV01000006">
    <property type="protein sequence ID" value="OQS41973.1"/>
    <property type="molecule type" value="Genomic_DNA"/>
</dbReference>
<accession>A0A1W0D4V5</accession>